<evidence type="ECO:0000313" key="4">
    <source>
        <dbReference type="EMBL" id="MBC5647484.1"/>
    </source>
</evidence>
<proteinExistence type="predicted"/>
<keyword evidence="2" id="KW-1133">Transmembrane helix</keyword>
<keyword evidence="2" id="KW-0472">Membrane</keyword>
<dbReference type="Gene3D" id="3.10.620.30">
    <property type="match status" value="1"/>
</dbReference>
<dbReference type="InterPro" id="IPR052901">
    <property type="entry name" value="Bact_TGase-like"/>
</dbReference>
<dbReference type="PANTHER" id="PTHR42736">
    <property type="entry name" value="PROTEIN-GLUTAMINE GAMMA-GLUTAMYLTRANSFERASE"/>
    <property type="match status" value="1"/>
</dbReference>
<dbReference type="InterPro" id="IPR002931">
    <property type="entry name" value="Transglutaminase-like"/>
</dbReference>
<dbReference type="EMBL" id="JACOON010000002">
    <property type="protein sequence ID" value="MBC5647484.1"/>
    <property type="molecule type" value="Genomic_DNA"/>
</dbReference>
<name>A0ABR7EEM6_9FIRM</name>
<evidence type="ECO:0000256" key="1">
    <source>
        <dbReference type="SAM" id="MobiDB-lite"/>
    </source>
</evidence>
<feature type="compositionally biased region" description="Pro residues" evidence="1">
    <location>
        <begin position="670"/>
        <end position="681"/>
    </location>
</feature>
<dbReference type="Pfam" id="PF01841">
    <property type="entry name" value="Transglut_core"/>
    <property type="match status" value="1"/>
</dbReference>
<dbReference type="InterPro" id="IPR038765">
    <property type="entry name" value="Papain-like_cys_pep_sf"/>
</dbReference>
<keyword evidence="2" id="KW-0812">Transmembrane</keyword>
<feature type="transmembrane region" description="Helical" evidence="2">
    <location>
        <begin position="203"/>
        <end position="220"/>
    </location>
</feature>
<feature type="transmembrane region" description="Helical" evidence="2">
    <location>
        <begin position="12"/>
        <end position="33"/>
    </location>
</feature>
<feature type="transmembrane region" description="Helical" evidence="2">
    <location>
        <begin position="148"/>
        <end position="166"/>
    </location>
</feature>
<dbReference type="PANTHER" id="PTHR42736:SF1">
    <property type="entry name" value="PROTEIN-GLUTAMINE GAMMA-GLUTAMYLTRANSFERASE"/>
    <property type="match status" value="1"/>
</dbReference>
<feature type="compositionally biased region" description="Low complexity" evidence="1">
    <location>
        <begin position="648"/>
        <end position="669"/>
    </location>
</feature>
<evidence type="ECO:0000313" key="5">
    <source>
        <dbReference type="Proteomes" id="UP000606889"/>
    </source>
</evidence>
<feature type="transmembrane region" description="Helical" evidence="2">
    <location>
        <begin position="67"/>
        <end position="89"/>
    </location>
</feature>
<comment type="caution">
    <text evidence="4">The sequence shown here is derived from an EMBL/GenBank/DDBJ whole genome shotgun (WGS) entry which is preliminary data.</text>
</comment>
<evidence type="ECO:0000259" key="3">
    <source>
        <dbReference type="SMART" id="SM00460"/>
    </source>
</evidence>
<protein>
    <submittedName>
        <fullName evidence="4">Transglutaminase domain-containing protein</fullName>
    </submittedName>
</protein>
<feature type="domain" description="Transglutaminase-like" evidence="3">
    <location>
        <begin position="572"/>
        <end position="644"/>
    </location>
</feature>
<dbReference type="SMART" id="SM00460">
    <property type="entry name" value="TGc"/>
    <property type="match status" value="1"/>
</dbReference>
<dbReference type="RefSeq" id="WP_186857014.1">
    <property type="nucleotide sequence ID" value="NZ_JACOON010000002.1"/>
</dbReference>
<feature type="region of interest" description="Disordered" evidence="1">
    <location>
        <begin position="646"/>
        <end position="697"/>
    </location>
</feature>
<feature type="transmembrane region" description="Helical" evidence="2">
    <location>
        <begin position="172"/>
        <end position="191"/>
    </location>
</feature>
<accession>A0ABR7EEM6</accession>
<evidence type="ECO:0000256" key="2">
    <source>
        <dbReference type="SAM" id="Phobius"/>
    </source>
</evidence>
<organism evidence="4 5">
    <name type="scientific">Christensenella tenuis</name>
    <dbReference type="NCBI Taxonomy" id="2763033"/>
    <lineage>
        <taxon>Bacteria</taxon>
        <taxon>Bacillati</taxon>
        <taxon>Bacillota</taxon>
        <taxon>Clostridia</taxon>
        <taxon>Christensenellales</taxon>
        <taxon>Christensenellaceae</taxon>
        <taxon>Christensenella</taxon>
    </lineage>
</organism>
<reference evidence="4 5" key="1">
    <citation type="submission" date="2020-08" db="EMBL/GenBank/DDBJ databases">
        <title>Genome public.</title>
        <authorList>
            <person name="Liu C."/>
            <person name="Sun Q."/>
        </authorList>
    </citation>
    <scope>NUCLEOTIDE SEQUENCE [LARGE SCALE GENOMIC DNA]</scope>
    <source>
        <strain evidence="4 5">NSJ-35</strain>
    </source>
</reference>
<sequence length="812" mass="88010">MKRQARDSWIGAVVQVVLLFFGLLATLSLFFGQSGFPNIGYILLSGVFFALLFSLVFLIFKGRTRTFLLLGIFGVWLLIGLFSFDYLAFGAQTASGYITPYLSQITHLEFAAVPGGQAGIKACADFCVYCVFPYTGFLTWVVVFRKSALLSLLGTVPLFAFSYGNLSRPSGVSLAFLFVFWIAIILQSRVLRMNKDVKPGFSLLCLALAAGVFCTIFAAAPQETYHASKNAINLRLDLTNAAMDFGYSIRGLRGFPSGMPLSSSDGTIRLDTTGSVQFADREVLRVHSDNPYTMYLRGYSASVYTGHEWLQPDEQDFAESGVSIEPLQYLGTENLLSPDSITTTVTVEPDRTDSKFLFTPYLLVDIASADPAPSWHGDAYLASDGQASYTFEAYTSHGNGIITAGSASNLWQLKAELPQNTGSMELEGYTFRYEIFSAGGVLYYPEGSGIPPAVMEEAEALLTDVFFMGGTDKDGLLQTEETPDAGYLSYIQNEYTQLPDGLRETLLAWWSSLHGEDGQVPLQLFYESPGEISPPYWEIAAELVASEISQSGSYTTNPGPQPTNRDFVEYFLTEGKQGYCIHYASATTAMLRALGIPARYVEGYVVGKDSFGGDGWASVSADQAHSWAEIWLPGIGWIPVDSTPGGTAASEAVAMPSSPAAAASSSAAPTPSPAETPPPSADFPEDVQPGTQQTAKSGSYAGPAALLTIIVALACVPLVRRCLARKKRARLMDDPDPNHAALGIYTYLDELRAFGGEIPQGVKDIALKAKFSRHPVSSEELAFLRGKQEAERARVTACLPRGKKFPFWLSGL</sequence>
<dbReference type="Proteomes" id="UP000606889">
    <property type="component" value="Unassembled WGS sequence"/>
</dbReference>
<dbReference type="SUPFAM" id="SSF54001">
    <property type="entry name" value="Cysteine proteinases"/>
    <property type="match status" value="1"/>
</dbReference>
<keyword evidence="5" id="KW-1185">Reference proteome</keyword>
<feature type="transmembrane region" description="Helical" evidence="2">
    <location>
        <begin position="700"/>
        <end position="719"/>
    </location>
</feature>
<gene>
    <name evidence="4" type="ORF">H8S18_03975</name>
</gene>
<feature type="transmembrane region" description="Helical" evidence="2">
    <location>
        <begin position="118"/>
        <end position="141"/>
    </location>
</feature>
<feature type="transmembrane region" description="Helical" evidence="2">
    <location>
        <begin position="39"/>
        <end position="60"/>
    </location>
</feature>